<accession>A0A8C4UJI0</accession>
<evidence type="ECO:0000256" key="1">
    <source>
        <dbReference type="ARBA" id="ARBA00004272"/>
    </source>
</evidence>
<proteinExistence type="inferred from homology"/>
<dbReference type="Ensembl" id="ENSFTIT00000014663.1">
    <property type="protein sequence ID" value="ENSFTIP00000014065.1"/>
    <property type="gene ID" value="ENSFTIG00000009353.1"/>
</dbReference>
<comment type="similarity">
    <text evidence="11">Belongs to the TMEM17 family.</text>
</comment>
<evidence type="ECO:0000256" key="4">
    <source>
        <dbReference type="ARBA" id="ARBA00022692"/>
    </source>
</evidence>
<dbReference type="PANTHER" id="PTHR13531">
    <property type="entry name" value="GEO07735P1-RELATED-RELATED"/>
    <property type="match status" value="1"/>
</dbReference>
<evidence type="ECO:0000256" key="3">
    <source>
        <dbReference type="ARBA" id="ARBA00022475"/>
    </source>
</evidence>
<keyword evidence="7" id="KW-0969">Cilium</keyword>
<sequence>MTISAGLAGKLHAGTATATGKHVLLGAHTYTRQMRERASTCAEPRCPLTHTAQINVLLRGTRHHGPQGSPPSARGPVTRARSRGPAPPPSARGGRAAPPEAAGGIPRPRRACAPRPAAAACRCPSPSGGSWAPSAAPSSPTATAPARTTRLAAQYPILSDYYKFILVTIMILASLIEVIRLYLGYMGNLQEKVPELAGFWLLSLLLQLPIILFLLFNEGLRIQPLERAVNMIFALFLTFQVIAAFVTLKRMANKLATQFRLREFDQLKDHPVPDFYSLGKEARAVPMAGRDPSAGWGSHTEGLRS</sequence>
<feature type="transmembrane region" description="Helical" evidence="13">
    <location>
        <begin position="197"/>
        <end position="216"/>
    </location>
</feature>
<dbReference type="AlphaFoldDB" id="A0A8C4UJI0"/>
<dbReference type="OrthoDB" id="311720at2759"/>
<protein>
    <submittedName>
        <fullName evidence="14">Transmembrane protein 17</fullName>
    </submittedName>
</protein>
<organism evidence="14 15">
    <name type="scientific">Falco tinnunculus</name>
    <name type="common">Common kestrel</name>
    <dbReference type="NCBI Taxonomy" id="100819"/>
    <lineage>
        <taxon>Eukaryota</taxon>
        <taxon>Metazoa</taxon>
        <taxon>Chordata</taxon>
        <taxon>Craniata</taxon>
        <taxon>Vertebrata</taxon>
        <taxon>Euteleostomi</taxon>
        <taxon>Archelosauria</taxon>
        <taxon>Archosauria</taxon>
        <taxon>Dinosauria</taxon>
        <taxon>Saurischia</taxon>
        <taxon>Theropoda</taxon>
        <taxon>Coelurosauria</taxon>
        <taxon>Aves</taxon>
        <taxon>Neognathae</taxon>
        <taxon>Neoaves</taxon>
        <taxon>Telluraves</taxon>
        <taxon>Australaves</taxon>
        <taxon>Falconiformes</taxon>
        <taxon>Falconidae</taxon>
        <taxon>Falco</taxon>
    </lineage>
</organism>
<evidence type="ECO:0000256" key="7">
    <source>
        <dbReference type="ARBA" id="ARBA00023069"/>
    </source>
</evidence>
<keyword evidence="9" id="KW-0966">Cell projection</keyword>
<dbReference type="GO" id="GO:0035869">
    <property type="term" value="C:ciliary transition zone"/>
    <property type="evidence" value="ECO:0007669"/>
    <property type="project" value="TreeGrafter"/>
</dbReference>
<dbReference type="Pfam" id="PF09799">
    <property type="entry name" value="Transmemb_17"/>
    <property type="match status" value="1"/>
</dbReference>
<dbReference type="PANTHER" id="PTHR13531:SF14">
    <property type="entry name" value="TRANSMEMBRANE PROTEIN 17"/>
    <property type="match status" value="1"/>
</dbReference>
<evidence type="ECO:0000256" key="10">
    <source>
        <dbReference type="ARBA" id="ARBA00024803"/>
    </source>
</evidence>
<keyword evidence="4 13" id="KW-0812">Transmembrane</keyword>
<name>A0A8C4UJI0_FALTI</name>
<keyword evidence="5" id="KW-0970">Cilium biogenesis/degradation</keyword>
<evidence type="ECO:0000256" key="8">
    <source>
        <dbReference type="ARBA" id="ARBA00023136"/>
    </source>
</evidence>
<evidence type="ECO:0000256" key="11">
    <source>
        <dbReference type="ARBA" id="ARBA00038348"/>
    </source>
</evidence>
<evidence type="ECO:0000256" key="6">
    <source>
        <dbReference type="ARBA" id="ARBA00022989"/>
    </source>
</evidence>
<evidence type="ECO:0000256" key="13">
    <source>
        <dbReference type="SAM" id="Phobius"/>
    </source>
</evidence>
<dbReference type="Proteomes" id="UP000694562">
    <property type="component" value="Unplaced"/>
</dbReference>
<feature type="transmembrane region" description="Helical" evidence="13">
    <location>
        <begin position="164"/>
        <end position="185"/>
    </location>
</feature>
<keyword evidence="15" id="KW-1185">Reference proteome</keyword>
<dbReference type="GO" id="GO:1905515">
    <property type="term" value="P:non-motile cilium assembly"/>
    <property type="evidence" value="ECO:0007669"/>
    <property type="project" value="TreeGrafter"/>
</dbReference>
<comment type="subunit">
    <text evidence="2">Part of the tectonic-like complex (also named B9 complex).</text>
</comment>
<evidence type="ECO:0000313" key="15">
    <source>
        <dbReference type="Proteomes" id="UP000694562"/>
    </source>
</evidence>
<reference evidence="14" key="2">
    <citation type="submission" date="2025-09" db="UniProtKB">
        <authorList>
            <consortium name="Ensembl"/>
        </authorList>
    </citation>
    <scope>IDENTIFICATION</scope>
</reference>
<feature type="transmembrane region" description="Helical" evidence="13">
    <location>
        <begin position="228"/>
        <end position="248"/>
    </location>
</feature>
<reference evidence="14" key="1">
    <citation type="submission" date="2025-08" db="UniProtKB">
        <authorList>
            <consortium name="Ensembl"/>
        </authorList>
    </citation>
    <scope>IDENTIFICATION</scope>
</reference>
<comment type="subcellular location">
    <subcellularLocation>
        <location evidence="1">Cell projection</location>
        <location evidence="1">Cilium membrane</location>
        <topology evidence="1">Multi-pass membrane protein</topology>
    </subcellularLocation>
</comment>
<evidence type="ECO:0000313" key="14">
    <source>
        <dbReference type="Ensembl" id="ENSFTIP00000014065.1"/>
    </source>
</evidence>
<evidence type="ECO:0000256" key="12">
    <source>
        <dbReference type="SAM" id="MobiDB-lite"/>
    </source>
</evidence>
<feature type="region of interest" description="Disordered" evidence="12">
    <location>
        <begin position="61"/>
        <end position="111"/>
    </location>
</feature>
<evidence type="ECO:0000256" key="2">
    <source>
        <dbReference type="ARBA" id="ARBA00011495"/>
    </source>
</evidence>
<evidence type="ECO:0000256" key="5">
    <source>
        <dbReference type="ARBA" id="ARBA00022794"/>
    </source>
</evidence>
<comment type="function">
    <text evidence="10">Transmembrane component of the tectonic-like complex, a complex localized at the transition zone of primary cilia and acting as a barrier that prevents diffusion of transmembrane proteins between the cilia and plasma membranes. Required for ciliogenesis and sonic hedgehog/SHH signaling.</text>
</comment>
<keyword evidence="6 13" id="KW-1133">Transmembrane helix</keyword>
<dbReference type="InterPro" id="IPR019184">
    <property type="entry name" value="Uncharacterised_TM-17"/>
</dbReference>
<feature type="compositionally biased region" description="Low complexity" evidence="12">
    <location>
        <begin position="91"/>
        <end position="106"/>
    </location>
</feature>
<keyword evidence="3" id="KW-1003">Cell membrane</keyword>
<evidence type="ECO:0000256" key="9">
    <source>
        <dbReference type="ARBA" id="ARBA00023273"/>
    </source>
</evidence>
<keyword evidence="8 13" id="KW-0472">Membrane</keyword>
<dbReference type="GO" id="GO:0060170">
    <property type="term" value="C:ciliary membrane"/>
    <property type="evidence" value="ECO:0007669"/>
    <property type="project" value="UniProtKB-SubCell"/>
</dbReference>